<proteinExistence type="predicted"/>
<dbReference type="SMART" id="SM00327">
    <property type="entry name" value="VWA"/>
    <property type="match status" value="1"/>
</dbReference>
<evidence type="ECO:0000259" key="1">
    <source>
        <dbReference type="PROSITE" id="PS50234"/>
    </source>
</evidence>
<dbReference type="InterPro" id="IPR019303">
    <property type="entry name" value="vWA_TerF_C"/>
</dbReference>
<dbReference type="SUPFAM" id="SSF53300">
    <property type="entry name" value="vWA-like"/>
    <property type="match status" value="1"/>
</dbReference>
<gene>
    <name evidence="2" type="ORF">FB465_2898</name>
</gene>
<dbReference type="Pfam" id="PF10138">
    <property type="entry name" value="vWA-TerF-like"/>
    <property type="match status" value="1"/>
</dbReference>
<accession>A0A561EQH4</accession>
<evidence type="ECO:0000313" key="2">
    <source>
        <dbReference type="EMBL" id="TWE17860.1"/>
    </source>
</evidence>
<keyword evidence="3" id="KW-1185">Reference proteome</keyword>
<dbReference type="EMBL" id="VIVR01000001">
    <property type="protein sequence ID" value="TWE17860.1"/>
    <property type="molecule type" value="Genomic_DNA"/>
</dbReference>
<comment type="caution">
    <text evidence="2">The sequence shown here is derived from an EMBL/GenBank/DDBJ whole genome shotgun (WGS) entry which is preliminary data.</text>
</comment>
<dbReference type="AlphaFoldDB" id="A0A561EQH4"/>
<evidence type="ECO:0000313" key="3">
    <source>
        <dbReference type="Proteomes" id="UP000318416"/>
    </source>
</evidence>
<dbReference type="Proteomes" id="UP000318416">
    <property type="component" value="Unassembled WGS sequence"/>
</dbReference>
<feature type="domain" description="VWFA" evidence="1">
    <location>
        <begin position="36"/>
        <end position="219"/>
    </location>
</feature>
<dbReference type="Gene3D" id="3.40.50.410">
    <property type="entry name" value="von Willebrand factor, type A domain"/>
    <property type="match status" value="1"/>
</dbReference>
<reference evidence="2 3" key="1">
    <citation type="submission" date="2019-06" db="EMBL/GenBank/DDBJ databases">
        <title>Sequencing the genomes of 1000 actinobacteria strains.</title>
        <authorList>
            <person name="Klenk H.-P."/>
        </authorList>
    </citation>
    <scope>NUCLEOTIDE SEQUENCE [LARGE SCALE GENOMIC DNA]</scope>
    <source>
        <strain evidence="2 3">DSM 41649</strain>
    </source>
</reference>
<sequence length="238" mass="25650">MISLEKLSASAPGLVNLYKTAQVSLDKAGLGGARAAVYLVLDRSGSMRSFYRDGTVQHFAEQVLALSAHLDDDGRVPVVFFSTEVDGVAELGITDYQGRIGQLHASYGHMGRTNYHLAMKAVIAHHQRSGVSGPALVVFQTDGGPTSRSAAEMMLCLAAELPIFWQFVGFGDPADREFAFLHRLDELPVPAKRPVDNAGFLPAGTDPRSVPDAVLYDRLLAEFPVWLAAARQAGVLRS</sequence>
<dbReference type="InterPro" id="IPR036465">
    <property type="entry name" value="vWFA_dom_sf"/>
</dbReference>
<name>A0A561EQH4_9ACTN</name>
<dbReference type="CDD" id="cd00198">
    <property type="entry name" value="vWFA"/>
    <property type="match status" value="1"/>
</dbReference>
<dbReference type="PROSITE" id="PS50234">
    <property type="entry name" value="VWFA"/>
    <property type="match status" value="1"/>
</dbReference>
<dbReference type="InterPro" id="IPR002035">
    <property type="entry name" value="VWF_A"/>
</dbReference>
<organism evidence="2 3">
    <name type="scientific">Kitasatospora atroaurantiaca</name>
    <dbReference type="NCBI Taxonomy" id="285545"/>
    <lineage>
        <taxon>Bacteria</taxon>
        <taxon>Bacillati</taxon>
        <taxon>Actinomycetota</taxon>
        <taxon>Actinomycetes</taxon>
        <taxon>Kitasatosporales</taxon>
        <taxon>Streptomycetaceae</taxon>
        <taxon>Kitasatospora</taxon>
    </lineage>
</organism>
<protein>
    <submittedName>
        <fullName evidence="2">TerF-like vWA domain-containing protein</fullName>
    </submittedName>
</protein>